<evidence type="ECO:0008006" key="7">
    <source>
        <dbReference type="Google" id="ProtNLM"/>
    </source>
</evidence>
<dbReference type="InterPro" id="IPR056884">
    <property type="entry name" value="NPHP3-like_N"/>
</dbReference>
<evidence type="ECO:0000259" key="3">
    <source>
        <dbReference type="Pfam" id="PF24883"/>
    </source>
</evidence>
<protein>
    <recommendedName>
        <fullName evidence="7">NACHT domain-containing protein</fullName>
    </recommendedName>
</protein>
<dbReference type="InterPro" id="IPR027417">
    <property type="entry name" value="P-loop_NTPase"/>
</dbReference>
<evidence type="ECO:0000259" key="4">
    <source>
        <dbReference type="Pfam" id="PF25053"/>
    </source>
</evidence>
<organism evidence="5 6">
    <name type="scientific">Gnomoniopsis smithogilvyi</name>
    <dbReference type="NCBI Taxonomy" id="1191159"/>
    <lineage>
        <taxon>Eukaryota</taxon>
        <taxon>Fungi</taxon>
        <taxon>Dikarya</taxon>
        <taxon>Ascomycota</taxon>
        <taxon>Pezizomycotina</taxon>
        <taxon>Sordariomycetes</taxon>
        <taxon>Sordariomycetidae</taxon>
        <taxon>Diaporthales</taxon>
        <taxon>Gnomoniaceae</taxon>
        <taxon>Gnomoniopsis</taxon>
    </lineage>
</organism>
<dbReference type="Pfam" id="PF25053">
    <property type="entry name" value="DUF7791"/>
    <property type="match status" value="1"/>
</dbReference>
<evidence type="ECO:0000256" key="1">
    <source>
        <dbReference type="ARBA" id="ARBA00022737"/>
    </source>
</evidence>
<keyword evidence="6" id="KW-1185">Reference proteome</keyword>
<gene>
    <name evidence="5" type="ORF">N0V93_001613</name>
</gene>
<dbReference type="PANTHER" id="PTHR10039:SF5">
    <property type="entry name" value="NACHT DOMAIN-CONTAINING PROTEIN"/>
    <property type="match status" value="1"/>
</dbReference>
<proteinExistence type="predicted"/>
<keyword evidence="1" id="KW-0677">Repeat</keyword>
<dbReference type="SUPFAM" id="SSF52540">
    <property type="entry name" value="P-loop containing nucleoside triphosphate hydrolases"/>
    <property type="match status" value="1"/>
</dbReference>
<dbReference type="AlphaFoldDB" id="A0A9W8Z1Y6"/>
<reference evidence="5" key="1">
    <citation type="submission" date="2022-10" db="EMBL/GenBank/DDBJ databases">
        <title>Tapping the CABI collections for fungal endophytes: first genome assemblies for Collariella, Neodidymelliopsis, Ascochyta clinopodiicola, Didymella pomorum, Didymosphaeria variabile, Neocosmospora piperis and Neocucurbitaria cava.</title>
        <authorList>
            <person name="Hill R."/>
        </authorList>
    </citation>
    <scope>NUCLEOTIDE SEQUENCE</scope>
    <source>
        <strain evidence="5">IMI 355082</strain>
    </source>
</reference>
<feature type="region of interest" description="Disordered" evidence="2">
    <location>
        <begin position="792"/>
        <end position="811"/>
    </location>
</feature>
<feature type="domain" description="DUF7791" evidence="4">
    <location>
        <begin position="594"/>
        <end position="707"/>
    </location>
</feature>
<dbReference type="Pfam" id="PF24883">
    <property type="entry name" value="NPHP3_N"/>
    <property type="match status" value="1"/>
</dbReference>
<accession>A0A9W8Z1Y6</accession>
<evidence type="ECO:0000313" key="6">
    <source>
        <dbReference type="Proteomes" id="UP001140453"/>
    </source>
</evidence>
<evidence type="ECO:0000313" key="5">
    <source>
        <dbReference type="EMBL" id="KAJ4397387.1"/>
    </source>
</evidence>
<sequence>MDPLSIISLTGNIAQFISLGYGIVSTSREIYHSGTGTSEKIQTCSLLVEDMRRSIKTISKHPVLAAKPSKDTKILHAIVDECDRLASKLLAELETLRVNRKAVSRHIEALRVSGTMWWKKKDIDDVLSRLAMLEARLRAWWDVALPLPKEEDRSSQLQEIRAGLSIDQIVEKRHEEDATRKAVRRPSLIQSDLNQLRDAAEKLNTPQRLLGVEYRLQSSHRALKQGEELVEPQNLDAETRKEIMEEAAASLEDYARQAERVRRQHHVLKTLVFQSLWTRHERIEDAYVETLKWVWDSPVTKFGDWLEKGEGVYWIEGLAGSGKSTMMKYISSHPSTTSCLRRWASSVKFRMGWDSRKEPELLVASHYFWYAGTDMQKSHMGLLQTLLFHVLRMSLDVQGAICPDRLSSQPWSLRELKDTIHQLKRADLRCCVCFFIDGLDEYLGDEEEIIEVAKDLAACPWIKVCVSSRPWPAFFAEWNSSPLTFKMQEYTKRDMTRFVHGSFTSNEGFKKALDKDQRCKRLVGAIVDRAEGVWLWVYLVVRDLLRDMRDNEPFEHLQKRLDSYPRELGEYFRKIFDRFDPLHAVSSAKLMLAATSALRPMSMMALVALEEDEGFAVRKEVRYLDSFQLQELYLMWKPRLQNRCRDLMKLTHGRPRLHEYQVDFLHRTVQDYLMHEHRAELRVKATSEFDERLFLCRVKLLELKMSGVTLRMGRPVQDVKELLLYAASIEHDDVVPADTAKMADATAVIEALTTLWLQFKPMLENQYAYNSMNERNKSRVLDPVKSMWTYHDDNGKQDATLSPEEPDKDAAEEEDLLDGYMKASSWRSSILSMGSNWPDIPYVAAAAGITDYTLSKADALRAKRQVVSDLLLCALEMAGFGVEQNPVTSPAFVRNARLVAGLLARGADPNHKAQYRATAPWIVLMDQVSVQWGTYGRAWRDVALELIKAMVRSGADLDSWPPKGDLTTISQHTLVEFVRHDLDEKRTADELEIIIAESAQQEGGHQQVAILAHPAGWGLKSWVTSIFGTIKA</sequence>
<name>A0A9W8Z1Y6_9PEZI</name>
<dbReference type="EMBL" id="JAPEVB010000001">
    <property type="protein sequence ID" value="KAJ4397387.1"/>
    <property type="molecule type" value="Genomic_DNA"/>
</dbReference>
<comment type="caution">
    <text evidence="5">The sequence shown here is derived from an EMBL/GenBank/DDBJ whole genome shotgun (WGS) entry which is preliminary data.</text>
</comment>
<dbReference type="InterPro" id="IPR056693">
    <property type="entry name" value="DUF7791"/>
</dbReference>
<dbReference type="PANTHER" id="PTHR10039">
    <property type="entry name" value="AMELOGENIN"/>
    <property type="match status" value="1"/>
</dbReference>
<dbReference type="Gene3D" id="3.40.50.300">
    <property type="entry name" value="P-loop containing nucleotide triphosphate hydrolases"/>
    <property type="match status" value="1"/>
</dbReference>
<dbReference type="Proteomes" id="UP001140453">
    <property type="component" value="Unassembled WGS sequence"/>
</dbReference>
<evidence type="ECO:0000256" key="2">
    <source>
        <dbReference type="SAM" id="MobiDB-lite"/>
    </source>
</evidence>
<feature type="domain" description="Nephrocystin 3-like N-terminal" evidence="3">
    <location>
        <begin position="290"/>
        <end position="469"/>
    </location>
</feature>
<dbReference type="OrthoDB" id="443402at2759"/>